<evidence type="ECO:0000256" key="1">
    <source>
        <dbReference type="SAM" id="Phobius"/>
    </source>
</evidence>
<feature type="transmembrane region" description="Helical" evidence="1">
    <location>
        <begin position="50"/>
        <end position="71"/>
    </location>
</feature>
<dbReference type="AlphaFoldDB" id="A0A640SXX4"/>
<dbReference type="EMBL" id="BLIO01000001">
    <property type="protein sequence ID" value="GFE16363.1"/>
    <property type="molecule type" value="Genomic_DNA"/>
</dbReference>
<feature type="transmembrane region" description="Helical" evidence="1">
    <location>
        <begin position="211"/>
        <end position="237"/>
    </location>
</feature>
<protein>
    <submittedName>
        <fullName evidence="2">ABC transporter permease</fullName>
    </submittedName>
</protein>
<evidence type="ECO:0000313" key="3">
    <source>
        <dbReference type="Proteomes" id="UP000430079"/>
    </source>
</evidence>
<name>A0A640SXX4_9ACTN</name>
<dbReference type="Pfam" id="PF12679">
    <property type="entry name" value="ABC2_membrane_2"/>
    <property type="match status" value="1"/>
</dbReference>
<dbReference type="Proteomes" id="UP000430079">
    <property type="component" value="Unassembled WGS sequence"/>
</dbReference>
<feature type="transmembrane region" description="Helical" evidence="1">
    <location>
        <begin position="167"/>
        <end position="191"/>
    </location>
</feature>
<dbReference type="RefSeq" id="WP_190143315.1">
    <property type="nucleotide sequence ID" value="NZ_BLIO01000001.1"/>
</dbReference>
<reference evidence="2 3" key="1">
    <citation type="submission" date="2019-12" db="EMBL/GenBank/DDBJ databases">
        <title>Whole genome shotgun sequence of Streptomyces hygroscopicus subsp. glebosus NBRC 13786.</title>
        <authorList>
            <person name="Ichikawa N."/>
            <person name="Kimura A."/>
            <person name="Kitahashi Y."/>
            <person name="Komaki H."/>
            <person name="Tamura T."/>
        </authorList>
    </citation>
    <scope>NUCLEOTIDE SEQUENCE [LARGE SCALE GENOMIC DNA]</scope>
    <source>
        <strain evidence="2 3">NBRC 13786</strain>
    </source>
</reference>
<feature type="transmembrane region" description="Helical" evidence="1">
    <location>
        <begin position="20"/>
        <end position="38"/>
    </location>
</feature>
<organism evidence="2 3">
    <name type="scientific">Streptomyces glebosus</name>
    <dbReference type="NCBI Taxonomy" id="249580"/>
    <lineage>
        <taxon>Bacteria</taxon>
        <taxon>Bacillati</taxon>
        <taxon>Actinomycetota</taxon>
        <taxon>Actinomycetes</taxon>
        <taxon>Kitasatosporales</taxon>
        <taxon>Streptomycetaceae</taxon>
        <taxon>Streptomyces</taxon>
    </lineage>
</organism>
<keyword evidence="1" id="KW-1133">Transmembrane helix</keyword>
<dbReference type="GO" id="GO:0140359">
    <property type="term" value="F:ABC-type transporter activity"/>
    <property type="evidence" value="ECO:0007669"/>
    <property type="project" value="InterPro"/>
</dbReference>
<feature type="transmembrane region" description="Helical" evidence="1">
    <location>
        <begin position="92"/>
        <end position="119"/>
    </location>
</feature>
<feature type="transmembrane region" description="Helical" evidence="1">
    <location>
        <begin position="139"/>
        <end position="160"/>
    </location>
</feature>
<dbReference type="GO" id="GO:0005886">
    <property type="term" value="C:plasma membrane"/>
    <property type="evidence" value="ECO:0007669"/>
    <property type="project" value="UniProtKB-SubCell"/>
</dbReference>
<accession>A0A640SXX4</accession>
<evidence type="ECO:0000313" key="2">
    <source>
        <dbReference type="EMBL" id="GFE16363.1"/>
    </source>
</evidence>
<comment type="caution">
    <text evidence="2">The sequence shown here is derived from an EMBL/GenBank/DDBJ whole genome shotgun (WGS) entry which is preliminary data.</text>
</comment>
<sequence length="242" mass="25443">MNHAMRSEWIKLTTLRTHVWSLPVYVVICLAMSGLMGYTSRQSKGIDPVALGFSGLQSGMILMVILGVLAVTHEYSSGTIRSSLLAVPKRGVYYAGKLATLMLVTVVLSAVTAVVSFFFVQSLLGDAGVAADAGIVGRMAGAAVYTTLLVAFSMGLATVLRSSTVTLGLLVPIFFMLSTILNNIPATRMVAQFLPDMAGSLILRRDLLPDSVLNGGTGLAVLAAWAVVTVAAGYATLSRRDA</sequence>
<keyword evidence="1" id="KW-0812">Transmembrane</keyword>
<keyword evidence="1" id="KW-0472">Membrane</keyword>
<gene>
    <name evidence="2" type="ORF">Sgleb_44100</name>
</gene>
<proteinExistence type="predicted"/>
<keyword evidence="3" id="KW-1185">Reference proteome</keyword>